<proteinExistence type="inferred from homology"/>
<evidence type="ECO:0000256" key="1">
    <source>
        <dbReference type="ARBA" id="ARBA00005417"/>
    </source>
</evidence>
<gene>
    <name evidence="6" type="ORF">UFOPK3402_00124</name>
</gene>
<keyword evidence="3" id="KW-0547">Nucleotide-binding</keyword>
<evidence type="ECO:0000256" key="2">
    <source>
        <dbReference type="ARBA" id="ARBA00022448"/>
    </source>
</evidence>
<dbReference type="SUPFAM" id="SSF52540">
    <property type="entry name" value="P-loop containing nucleoside triphosphate hydrolases"/>
    <property type="match status" value="1"/>
</dbReference>
<evidence type="ECO:0000313" key="6">
    <source>
        <dbReference type="EMBL" id="CAB4859332.1"/>
    </source>
</evidence>
<sequence length="341" mass="35374">MRTPGAKDTSLLYVATPLWIKSDPVHRDSYPLVMSPIGQTLAVDHLSKRFGKVDAVRDLTFTVAPGRVTGFLGPNGSGKTTTLRCILGLVAPSAGTAHVAGVAYRDLERPGHVVGAALEASGFHPGRTARNHLLVIGDALGMPRGRADDVLELVGLSDAARRKAGGFSLGMRQRLSLAAALMGDPGVLILDEPANGLDPEGIAWLRGFLRGLALEGRTVLVSSHVLSEVQQTVDDVVIISRGQLVESGPLASLAGTGAMRVRVRTPNREALVTALAGVGDANTSLELISSDELIVTGLDSATVGHAAHGAGVELHELTQPVNDLESLFLELTATGNPGGAA</sequence>
<dbReference type="EMBL" id="CAFBLS010000008">
    <property type="protein sequence ID" value="CAB4859332.1"/>
    <property type="molecule type" value="Genomic_DNA"/>
</dbReference>
<keyword evidence="4" id="KW-0067">ATP-binding</keyword>
<dbReference type="PROSITE" id="PS50893">
    <property type="entry name" value="ABC_TRANSPORTER_2"/>
    <property type="match status" value="1"/>
</dbReference>
<dbReference type="InterPro" id="IPR003593">
    <property type="entry name" value="AAA+_ATPase"/>
</dbReference>
<keyword evidence="2" id="KW-0813">Transport</keyword>
<comment type="similarity">
    <text evidence="1">Belongs to the ABC transporter superfamily.</text>
</comment>
<dbReference type="Pfam" id="PF00005">
    <property type="entry name" value="ABC_tran"/>
    <property type="match status" value="1"/>
</dbReference>
<protein>
    <submittedName>
        <fullName evidence="6">Unannotated protein</fullName>
    </submittedName>
</protein>
<dbReference type="InterPro" id="IPR017871">
    <property type="entry name" value="ABC_transporter-like_CS"/>
</dbReference>
<evidence type="ECO:0000256" key="3">
    <source>
        <dbReference type="ARBA" id="ARBA00022741"/>
    </source>
</evidence>
<dbReference type="GO" id="GO:0005524">
    <property type="term" value="F:ATP binding"/>
    <property type="evidence" value="ECO:0007669"/>
    <property type="project" value="UniProtKB-KW"/>
</dbReference>
<dbReference type="SMART" id="SM00382">
    <property type="entry name" value="AAA"/>
    <property type="match status" value="1"/>
</dbReference>
<feature type="domain" description="ABC transporter" evidence="5">
    <location>
        <begin position="41"/>
        <end position="266"/>
    </location>
</feature>
<dbReference type="Gene3D" id="3.40.50.300">
    <property type="entry name" value="P-loop containing nucleotide triphosphate hydrolases"/>
    <property type="match status" value="1"/>
</dbReference>
<dbReference type="PANTHER" id="PTHR43335:SF4">
    <property type="entry name" value="ABC TRANSPORTER, ATP-BINDING PROTEIN"/>
    <property type="match status" value="1"/>
</dbReference>
<dbReference type="AlphaFoldDB" id="A0A6J7CLE9"/>
<dbReference type="PROSITE" id="PS00211">
    <property type="entry name" value="ABC_TRANSPORTER_1"/>
    <property type="match status" value="1"/>
</dbReference>
<accession>A0A6J7CLE9</accession>
<evidence type="ECO:0000259" key="5">
    <source>
        <dbReference type="PROSITE" id="PS50893"/>
    </source>
</evidence>
<dbReference type="InterPro" id="IPR027417">
    <property type="entry name" value="P-loop_NTPase"/>
</dbReference>
<dbReference type="GO" id="GO:0016887">
    <property type="term" value="F:ATP hydrolysis activity"/>
    <property type="evidence" value="ECO:0007669"/>
    <property type="project" value="InterPro"/>
</dbReference>
<organism evidence="6">
    <name type="scientific">freshwater metagenome</name>
    <dbReference type="NCBI Taxonomy" id="449393"/>
    <lineage>
        <taxon>unclassified sequences</taxon>
        <taxon>metagenomes</taxon>
        <taxon>ecological metagenomes</taxon>
    </lineage>
</organism>
<evidence type="ECO:0000256" key="4">
    <source>
        <dbReference type="ARBA" id="ARBA00022840"/>
    </source>
</evidence>
<name>A0A6J7CLE9_9ZZZZ</name>
<dbReference type="PANTHER" id="PTHR43335">
    <property type="entry name" value="ABC TRANSPORTER, ATP-BINDING PROTEIN"/>
    <property type="match status" value="1"/>
</dbReference>
<dbReference type="InterPro" id="IPR003439">
    <property type="entry name" value="ABC_transporter-like_ATP-bd"/>
</dbReference>
<reference evidence="6" key="1">
    <citation type="submission" date="2020-05" db="EMBL/GenBank/DDBJ databases">
        <authorList>
            <person name="Chiriac C."/>
            <person name="Salcher M."/>
            <person name="Ghai R."/>
            <person name="Kavagutti S V."/>
        </authorList>
    </citation>
    <scope>NUCLEOTIDE SEQUENCE</scope>
</reference>